<evidence type="ECO:0000313" key="2">
    <source>
        <dbReference type="Proteomes" id="UP000261704"/>
    </source>
</evidence>
<evidence type="ECO:0000313" key="1">
    <source>
        <dbReference type="EMBL" id="AXX99467.1"/>
    </source>
</evidence>
<protein>
    <recommendedName>
        <fullName evidence="3">Roadblock/LC7 domain-containing protein</fullName>
    </recommendedName>
</protein>
<reference evidence="1 2" key="1">
    <citation type="submission" date="2018-09" db="EMBL/GenBank/DDBJ databases">
        <title>Profundibacter amoris BAR1 gen. nov., sp. nov., a new member of the Roseobacter clade isolated at Lokis Castle Vent Field on the Arctic Mid-Oceanic Ridge.</title>
        <authorList>
            <person name="Le Moine Bauer S."/>
            <person name="Sjoeberg A.G."/>
            <person name="L'Haridon S."/>
            <person name="Stokke R."/>
            <person name="Roalkvam I."/>
            <person name="Steen I.H."/>
            <person name="Dahle H."/>
        </authorList>
    </citation>
    <scope>NUCLEOTIDE SEQUENCE [LARGE SCALE GENOMIC DNA]</scope>
    <source>
        <strain evidence="1 2">BAR1</strain>
    </source>
</reference>
<dbReference type="KEGG" id="pamo:BAR1_16935"/>
<dbReference type="Proteomes" id="UP000261704">
    <property type="component" value="Chromosome"/>
</dbReference>
<dbReference type="AlphaFoldDB" id="A0A347UKT9"/>
<evidence type="ECO:0008006" key="3">
    <source>
        <dbReference type="Google" id="ProtNLM"/>
    </source>
</evidence>
<name>A0A347UKT9_9RHOB</name>
<proteinExistence type="predicted"/>
<dbReference type="RefSeq" id="WP_118944118.1">
    <property type="nucleotide sequence ID" value="NZ_CP032125.1"/>
</dbReference>
<gene>
    <name evidence="1" type="ORF">BAR1_16935</name>
</gene>
<dbReference type="OrthoDB" id="7857877at2"/>
<dbReference type="EMBL" id="CP032125">
    <property type="protein sequence ID" value="AXX99467.1"/>
    <property type="molecule type" value="Genomic_DNA"/>
</dbReference>
<accession>A0A347UKT9</accession>
<sequence length="123" mass="13359">MIDISEQLDAINAAFDSVRISAFADLSVQLILADSSKSDIGQELLDEMCIQAANAFECPAISSDNSLIDPPVEAIVMTDKGILLTLRSTEFSPNALIFECDYDINLKDILTMARDTLKKTGAE</sequence>
<keyword evidence="2" id="KW-1185">Reference proteome</keyword>
<organism evidence="1 2">
    <name type="scientific">Profundibacter amoris</name>
    <dbReference type="NCBI Taxonomy" id="2171755"/>
    <lineage>
        <taxon>Bacteria</taxon>
        <taxon>Pseudomonadati</taxon>
        <taxon>Pseudomonadota</taxon>
        <taxon>Alphaproteobacteria</taxon>
        <taxon>Rhodobacterales</taxon>
        <taxon>Paracoccaceae</taxon>
        <taxon>Profundibacter</taxon>
    </lineage>
</organism>